<comment type="caution">
    <text evidence="1">The sequence shown here is derived from an EMBL/GenBank/DDBJ whole genome shotgun (WGS) entry which is preliminary data.</text>
</comment>
<dbReference type="Pfam" id="PF11233">
    <property type="entry name" value="DUF3035"/>
    <property type="match status" value="1"/>
</dbReference>
<reference evidence="1 2" key="1">
    <citation type="submission" date="2018-06" db="EMBL/GenBank/DDBJ databases">
        <title>Genomic Encyclopedia of Type Strains, Phase III (KMG-III): the genomes of soil and plant-associated and newly described type strains.</title>
        <authorList>
            <person name="Whitman W."/>
        </authorList>
    </citation>
    <scope>NUCLEOTIDE SEQUENCE [LARGE SCALE GENOMIC DNA]</scope>
    <source>
        <strain evidence="1 2">CECT 9025</strain>
    </source>
</reference>
<evidence type="ECO:0000313" key="2">
    <source>
        <dbReference type="Proteomes" id="UP000248311"/>
    </source>
</evidence>
<proteinExistence type="predicted"/>
<dbReference type="EMBL" id="QJTE01000002">
    <property type="protein sequence ID" value="PYE84710.1"/>
    <property type="molecule type" value="Genomic_DNA"/>
</dbReference>
<gene>
    <name evidence="1" type="ORF">DFP88_102513</name>
</gene>
<protein>
    <submittedName>
        <fullName evidence="1">Beta-barrel assembly complex subunit BamF</fullName>
    </submittedName>
</protein>
<accession>A0A318SSA6</accession>
<dbReference type="PROSITE" id="PS51257">
    <property type="entry name" value="PROKAR_LIPOPROTEIN"/>
    <property type="match status" value="1"/>
</dbReference>
<organism evidence="1 2">
    <name type="scientific">Pseudoroseicyclus aestuarii</name>
    <dbReference type="NCBI Taxonomy" id="1795041"/>
    <lineage>
        <taxon>Bacteria</taxon>
        <taxon>Pseudomonadati</taxon>
        <taxon>Pseudomonadota</taxon>
        <taxon>Alphaproteobacteria</taxon>
        <taxon>Rhodobacterales</taxon>
        <taxon>Paracoccaceae</taxon>
        <taxon>Pseudoroseicyclus</taxon>
    </lineage>
</organism>
<evidence type="ECO:0000313" key="1">
    <source>
        <dbReference type="EMBL" id="PYE84710.1"/>
    </source>
</evidence>
<dbReference type="Proteomes" id="UP000248311">
    <property type="component" value="Unassembled WGS sequence"/>
</dbReference>
<dbReference type="RefSeq" id="WP_110813774.1">
    <property type="nucleotide sequence ID" value="NZ_QJTE01000002.1"/>
</dbReference>
<dbReference type="AlphaFoldDB" id="A0A318SSA6"/>
<sequence length="151" mass="15175">MRTTHIIAALCALALVSGCNRTRGGGGPDEFSVLPSDALQIPDVLSLPQPTPGGTNRTDRTPTLDAVARLGGSPSGSGIPASDAALLAAAGAPEPQIRATLAGEAAARQGGARPGTARYYGRFAAQRLDAPAELARWRAAGAATPSAPPRD</sequence>
<keyword evidence="2" id="KW-1185">Reference proteome</keyword>
<dbReference type="InterPro" id="IPR021395">
    <property type="entry name" value="DUF3035"/>
</dbReference>
<name>A0A318SSA6_9RHOB</name>
<dbReference type="OrthoDB" id="7876689at2"/>